<sequence>MTSSDNITIHPRRFPTAKADSLLAGILLSFLATAGLFYVNIMAAIVDGLVSGLNLTDAQAGNIGSANIYGAALGALMAIILIKKIKWRPAAIAALIGLIAIDVVSMFITDPSILIVVRLLHGIIGGLLVGISYGVIARTANPDRTFGVLLFVQFGLGGLGVMLLPRLVPIYGTQALFVALILFSLASLAMVPFLDRYPPRPKPLATTTGTIQKKPLSFTLLAIFLFQAVNMALLAYIIRLGISYGLEREYVSTALGLATWVALLGPGLVIIIGTKYGRFWPLFLVMGLTLAGTALFHLSGSKAAYLIANCGTGITWGMVMAYLLGMASQFDESGRTAAAGGFVSKIGLATGPVIAGQILTAGFGFSFILNGALILFVVCTVIMLIPARQLDQQSRLVPGGTL</sequence>
<feature type="transmembrane region" description="Helical" evidence="6">
    <location>
        <begin position="337"/>
        <end position="359"/>
    </location>
</feature>
<dbReference type="PROSITE" id="PS50850">
    <property type="entry name" value="MFS"/>
    <property type="match status" value="1"/>
</dbReference>
<dbReference type="PANTHER" id="PTHR43124:SF10">
    <property type="entry name" value="PURINE EFFLUX PUMP PBUE"/>
    <property type="match status" value="1"/>
</dbReference>
<comment type="subcellular location">
    <subcellularLocation>
        <location evidence="1">Cell membrane</location>
        <topology evidence="1">Multi-pass membrane protein</topology>
    </subcellularLocation>
</comment>
<feature type="transmembrane region" description="Helical" evidence="6">
    <location>
        <begin position="304"/>
        <end position="325"/>
    </location>
</feature>
<feature type="transmembrane region" description="Helical" evidence="6">
    <location>
        <begin position="215"/>
        <end position="238"/>
    </location>
</feature>
<feature type="transmembrane region" description="Helical" evidence="6">
    <location>
        <begin position="365"/>
        <end position="385"/>
    </location>
</feature>
<evidence type="ECO:0000256" key="2">
    <source>
        <dbReference type="ARBA" id="ARBA00022475"/>
    </source>
</evidence>
<evidence type="ECO:0000256" key="5">
    <source>
        <dbReference type="ARBA" id="ARBA00023136"/>
    </source>
</evidence>
<evidence type="ECO:0000313" key="9">
    <source>
        <dbReference type="Proteomes" id="UP001161391"/>
    </source>
</evidence>
<feature type="transmembrane region" description="Helical" evidence="6">
    <location>
        <begin position="250"/>
        <end position="272"/>
    </location>
</feature>
<reference evidence="8" key="1">
    <citation type="journal article" date="2014" name="Int. J. Syst. Evol. Microbiol.">
        <title>Complete genome of a new Firmicutes species belonging to the dominant human colonic microbiota ('Ruminococcus bicirculans') reveals two chromosomes and a selective capacity to utilize plant glucans.</title>
        <authorList>
            <consortium name="NISC Comparative Sequencing Program"/>
            <person name="Wegmann U."/>
            <person name="Louis P."/>
            <person name="Goesmann A."/>
            <person name="Henrissat B."/>
            <person name="Duncan S.H."/>
            <person name="Flint H.J."/>
        </authorList>
    </citation>
    <scope>NUCLEOTIDE SEQUENCE</scope>
    <source>
        <strain evidence="8">NBRC 108219</strain>
    </source>
</reference>
<keyword evidence="2" id="KW-1003">Cell membrane</keyword>
<comment type="caution">
    <text evidence="8">The sequence shown here is derived from an EMBL/GenBank/DDBJ whole genome shotgun (WGS) entry which is preliminary data.</text>
</comment>
<keyword evidence="5 6" id="KW-0472">Membrane</keyword>
<feature type="transmembrane region" description="Helical" evidence="6">
    <location>
        <begin position="174"/>
        <end position="194"/>
    </location>
</feature>
<evidence type="ECO:0000256" key="3">
    <source>
        <dbReference type="ARBA" id="ARBA00022692"/>
    </source>
</evidence>
<feature type="transmembrane region" description="Helical" evidence="6">
    <location>
        <begin position="66"/>
        <end position="82"/>
    </location>
</feature>
<evidence type="ECO:0000313" key="8">
    <source>
        <dbReference type="EMBL" id="GLQ22434.1"/>
    </source>
</evidence>
<dbReference type="InterPro" id="IPR050189">
    <property type="entry name" value="MFS_Efflux_Transporters"/>
</dbReference>
<name>A0ABQ5V636_9PROT</name>
<feature type="transmembrane region" description="Helical" evidence="6">
    <location>
        <begin position="115"/>
        <end position="136"/>
    </location>
</feature>
<dbReference type="Pfam" id="PF07690">
    <property type="entry name" value="MFS_1"/>
    <property type="match status" value="1"/>
</dbReference>
<feature type="transmembrane region" description="Helical" evidence="6">
    <location>
        <begin position="148"/>
        <end position="168"/>
    </location>
</feature>
<organism evidence="8 9">
    <name type="scientific">Algimonas ampicilliniresistens</name>
    <dbReference type="NCBI Taxonomy" id="1298735"/>
    <lineage>
        <taxon>Bacteria</taxon>
        <taxon>Pseudomonadati</taxon>
        <taxon>Pseudomonadota</taxon>
        <taxon>Alphaproteobacteria</taxon>
        <taxon>Maricaulales</taxon>
        <taxon>Robiginitomaculaceae</taxon>
        <taxon>Algimonas</taxon>
    </lineage>
</organism>
<accession>A0ABQ5V636</accession>
<evidence type="ECO:0000256" key="1">
    <source>
        <dbReference type="ARBA" id="ARBA00004651"/>
    </source>
</evidence>
<protein>
    <recommendedName>
        <fullName evidence="7">Major facilitator superfamily (MFS) profile domain-containing protein</fullName>
    </recommendedName>
</protein>
<evidence type="ECO:0000256" key="6">
    <source>
        <dbReference type="SAM" id="Phobius"/>
    </source>
</evidence>
<evidence type="ECO:0000259" key="7">
    <source>
        <dbReference type="PROSITE" id="PS50850"/>
    </source>
</evidence>
<dbReference type="RefSeq" id="WP_284386800.1">
    <property type="nucleotide sequence ID" value="NZ_BSNK01000001.1"/>
</dbReference>
<proteinExistence type="predicted"/>
<dbReference type="EMBL" id="BSNK01000001">
    <property type="protein sequence ID" value="GLQ22434.1"/>
    <property type="molecule type" value="Genomic_DNA"/>
</dbReference>
<feature type="domain" description="Major facilitator superfamily (MFS) profile" evidence="7">
    <location>
        <begin position="21"/>
        <end position="389"/>
    </location>
</feature>
<dbReference type="InterPro" id="IPR036259">
    <property type="entry name" value="MFS_trans_sf"/>
</dbReference>
<reference evidence="8" key="2">
    <citation type="submission" date="2023-01" db="EMBL/GenBank/DDBJ databases">
        <title>Draft genome sequence of Algimonas ampicilliniresistens strain NBRC 108219.</title>
        <authorList>
            <person name="Sun Q."/>
            <person name="Mori K."/>
        </authorList>
    </citation>
    <scope>NUCLEOTIDE SEQUENCE</scope>
    <source>
        <strain evidence="8">NBRC 108219</strain>
    </source>
</reference>
<keyword evidence="9" id="KW-1185">Reference proteome</keyword>
<feature type="transmembrane region" description="Helical" evidence="6">
    <location>
        <begin position="21"/>
        <end position="46"/>
    </location>
</feature>
<keyword evidence="3 6" id="KW-0812">Transmembrane</keyword>
<dbReference type="Proteomes" id="UP001161391">
    <property type="component" value="Unassembled WGS sequence"/>
</dbReference>
<dbReference type="InterPro" id="IPR011701">
    <property type="entry name" value="MFS"/>
</dbReference>
<feature type="transmembrane region" description="Helical" evidence="6">
    <location>
        <begin position="89"/>
        <end position="109"/>
    </location>
</feature>
<dbReference type="InterPro" id="IPR020846">
    <property type="entry name" value="MFS_dom"/>
</dbReference>
<evidence type="ECO:0000256" key="4">
    <source>
        <dbReference type="ARBA" id="ARBA00022989"/>
    </source>
</evidence>
<dbReference type="PANTHER" id="PTHR43124">
    <property type="entry name" value="PURINE EFFLUX PUMP PBUE"/>
    <property type="match status" value="1"/>
</dbReference>
<gene>
    <name evidence="8" type="ORF">GCM10007853_03080</name>
</gene>
<keyword evidence="4 6" id="KW-1133">Transmembrane helix</keyword>
<dbReference type="SUPFAM" id="SSF103473">
    <property type="entry name" value="MFS general substrate transporter"/>
    <property type="match status" value="1"/>
</dbReference>
<feature type="transmembrane region" description="Helical" evidence="6">
    <location>
        <begin position="279"/>
        <end position="298"/>
    </location>
</feature>
<dbReference type="Gene3D" id="1.20.1250.20">
    <property type="entry name" value="MFS general substrate transporter like domains"/>
    <property type="match status" value="2"/>
</dbReference>